<feature type="transmembrane region" description="Helical" evidence="1">
    <location>
        <begin position="6"/>
        <end position="33"/>
    </location>
</feature>
<dbReference type="EMBL" id="JAEPRB010000090">
    <property type="protein sequence ID" value="KAG2222184.1"/>
    <property type="molecule type" value="Genomic_DNA"/>
</dbReference>
<name>A0A8H7S3R2_9FUNG</name>
<organism evidence="2 3">
    <name type="scientific">Circinella minor</name>
    <dbReference type="NCBI Taxonomy" id="1195481"/>
    <lineage>
        <taxon>Eukaryota</taxon>
        <taxon>Fungi</taxon>
        <taxon>Fungi incertae sedis</taxon>
        <taxon>Mucoromycota</taxon>
        <taxon>Mucoromycotina</taxon>
        <taxon>Mucoromycetes</taxon>
        <taxon>Mucorales</taxon>
        <taxon>Lichtheimiaceae</taxon>
        <taxon>Circinella</taxon>
    </lineage>
</organism>
<comment type="caution">
    <text evidence="2">The sequence shown here is derived from an EMBL/GenBank/DDBJ whole genome shotgun (WGS) entry which is preliminary data.</text>
</comment>
<dbReference type="Proteomes" id="UP000646827">
    <property type="component" value="Unassembled WGS sequence"/>
</dbReference>
<keyword evidence="3" id="KW-1185">Reference proteome</keyword>
<reference evidence="2 3" key="1">
    <citation type="submission" date="2020-12" db="EMBL/GenBank/DDBJ databases">
        <title>Metabolic potential, ecology and presence of endohyphal bacteria is reflected in genomic diversity of Mucoromycotina.</title>
        <authorList>
            <person name="Muszewska A."/>
            <person name="Okrasinska A."/>
            <person name="Steczkiewicz K."/>
            <person name="Drgas O."/>
            <person name="Orlowska M."/>
            <person name="Perlinska-Lenart U."/>
            <person name="Aleksandrzak-Piekarczyk T."/>
            <person name="Szatraj K."/>
            <person name="Zielenkiewicz U."/>
            <person name="Pilsyk S."/>
            <person name="Malc E."/>
            <person name="Mieczkowski P."/>
            <person name="Kruszewska J.S."/>
            <person name="Biernat P."/>
            <person name="Pawlowska J."/>
        </authorList>
    </citation>
    <scope>NUCLEOTIDE SEQUENCE [LARGE SCALE GENOMIC DNA]</scope>
    <source>
        <strain evidence="2 3">CBS 142.35</strain>
    </source>
</reference>
<sequence>SLASDVYYEAIISTSVICLNVSYGLPVFCRLIWKQNDMPKSPLDLRKYSILISTIAVVCPGLFSLV</sequence>
<keyword evidence="1" id="KW-0472">Membrane</keyword>
<protein>
    <submittedName>
        <fullName evidence="2">Uncharacterized protein</fullName>
    </submittedName>
</protein>
<keyword evidence="1" id="KW-1133">Transmembrane helix</keyword>
<feature type="non-terminal residue" evidence="2">
    <location>
        <position position="1"/>
    </location>
</feature>
<dbReference type="AlphaFoldDB" id="A0A8H7S3R2"/>
<evidence type="ECO:0000313" key="2">
    <source>
        <dbReference type="EMBL" id="KAG2222184.1"/>
    </source>
</evidence>
<gene>
    <name evidence="2" type="ORF">INT45_007201</name>
</gene>
<dbReference type="OrthoDB" id="3257095at2759"/>
<feature type="transmembrane region" description="Helical" evidence="1">
    <location>
        <begin position="45"/>
        <end position="63"/>
    </location>
</feature>
<keyword evidence="1" id="KW-0812">Transmembrane</keyword>
<proteinExistence type="predicted"/>
<evidence type="ECO:0000313" key="3">
    <source>
        <dbReference type="Proteomes" id="UP000646827"/>
    </source>
</evidence>
<accession>A0A8H7S3R2</accession>
<evidence type="ECO:0000256" key="1">
    <source>
        <dbReference type="SAM" id="Phobius"/>
    </source>
</evidence>